<organism evidence="4 5">
    <name type="scientific">Dothidotthia symphoricarpi CBS 119687</name>
    <dbReference type="NCBI Taxonomy" id="1392245"/>
    <lineage>
        <taxon>Eukaryota</taxon>
        <taxon>Fungi</taxon>
        <taxon>Dikarya</taxon>
        <taxon>Ascomycota</taxon>
        <taxon>Pezizomycotina</taxon>
        <taxon>Dothideomycetes</taxon>
        <taxon>Pleosporomycetidae</taxon>
        <taxon>Pleosporales</taxon>
        <taxon>Dothidotthiaceae</taxon>
        <taxon>Dothidotthia</taxon>
    </lineage>
</organism>
<protein>
    <recommendedName>
        <fullName evidence="3">Arrestin-like N-terminal domain-containing protein</fullName>
    </recommendedName>
</protein>
<sequence>MGLFSSNKPPQPPLPTLTIHLYSPAETVFKPNDQVSGHVILTPIESINPRAVEVSLFGQSLVWLRTSHSSSNNHTSYYHFRDNAPLFEVTTDVLLNHDLQAGQVYTFPFSFRFPEGTGNSRVASYKKSDDARWTVGPHNLPPSFFHGSKYAHDLDDADFAKIEYG</sequence>
<gene>
    <name evidence="4" type="ORF">P153DRAFT_297094</name>
</gene>
<dbReference type="GeneID" id="54404571"/>
<dbReference type="InterPro" id="IPR014752">
    <property type="entry name" value="Arrestin-like_C"/>
</dbReference>
<name>A0A6A6A4K0_9PLEO</name>
<keyword evidence="5" id="KW-1185">Reference proteome</keyword>
<evidence type="ECO:0000256" key="1">
    <source>
        <dbReference type="ARBA" id="ARBA00005298"/>
    </source>
</evidence>
<proteinExistence type="inferred from homology"/>
<evidence type="ECO:0000259" key="3">
    <source>
        <dbReference type="Pfam" id="PF00339"/>
    </source>
</evidence>
<evidence type="ECO:0000313" key="5">
    <source>
        <dbReference type="Proteomes" id="UP000799771"/>
    </source>
</evidence>
<dbReference type="GO" id="GO:0005737">
    <property type="term" value="C:cytoplasm"/>
    <property type="evidence" value="ECO:0007669"/>
    <property type="project" value="TreeGrafter"/>
</dbReference>
<dbReference type="Gene3D" id="2.60.40.640">
    <property type="match status" value="1"/>
</dbReference>
<dbReference type="PANTHER" id="PTHR11188">
    <property type="entry name" value="ARRESTIN DOMAIN CONTAINING PROTEIN"/>
    <property type="match status" value="1"/>
</dbReference>
<comment type="subunit">
    <text evidence="2">Interacts with hulA.</text>
</comment>
<dbReference type="RefSeq" id="XP_033521314.1">
    <property type="nucleotide sequence ID" value="XM_033664139.1"/>
</dbReference>
<dbReference type="EMBL" id="ML977512">
    <property type="protein sequence ID" value="KAF2126922.1"/>
    <property type="molecule type" value="Genomic_DNA"/>
</dbReference>
<dbReference type="OrthoDB" id="3892815at2759"/>
<evidence type="ECO:0000313" key="4">
    <source>
        <dbReference type="EMBL" id="KAF2126922.1"/>
    </source>
</evidence>
<accession>A0A6A6A4K0</accession>
<comment type="similarity">
    <text evidence="1">Belongs to the arrestin family.</text>
</comment>
<dbReference type="Pfam" id="PF00339">
    <property type="entry name" value="Arrestin_N"/>
    <property type="match status" value="1"/>
</dbReference>
<dbReference type="GO" id="GO:0015031">
    <property type="term" value="P:protein transport"/>
    <property type="evidence" value="ECO:0007669"/>
    <property type="project" value="TreeGrafter"/>
</dbReference>
<dbReference type="PANTHER" id="PTHR11188:SF17">
    <property type="entry name" value="FI21816P1"/>
    <property type="match status" value="1"/>
</dbReference>
<reference evidence="4" key="1">
    <citation type="journal article" date="2020" name="Stud. Mycol.">
        <title>101 Dothideomycetes genomes: a test case for predicting lifestyles and emergence of pathogens.</title>
        <authorList>
            <person name="Haridas S."/>
            <person name="Albert R."/>
            <person name="Binder M."/>
            <person name="Bloem J."/>
            <person name="Labutti K."/>
            <person name="Salamov A."/>
            <person name="Andreopoulos B."/>
            <person name="Baker S."/>
            <person name="Barry K."/>
            <person name="Bills G."/>
            <person name="Bluhm B."/>
            <person name="Cannon C."/>
            <person name="Castanera R."/>
            <person name="Culley D."/>
            <person name="Daum C."/>
            <person name="Ezra D."/>
            <person name="Gonzalez J."/>
            <person name="Henrissat B."/>
            <person name="Kuo A."/>
            <person name="Liang C."/>
            <person name="Lipzen A."/>
            <person name="Lutzoni F."/>
            <person name="Magnuson J."/>
            <person name="Mondo S."/>
            <person name="Nolan M."/>
            <person name="Ohm R."/>
            <person name="Pangilinan J."/>
            <person name="Park H.-J."/>
            <person name="Ramirez L."/>
            <person name="Alfaro M."/>
            <person name="Sun H."/>
            <person name="Tritt A."/>
            <person name="Yoshinaga Y."/>
            <person name="Zwiers L.-H."/>
            <person name="Turgeon B."/>
            <person name="Goodwin S."/>
            <person name="Spatafora J."/>
            <person name="Crous P."/>
            <person name="Grigoriev I."/>
        </authorList>
    </citation>
    <scope>NUCLEOTIDE SEQUENCE</scope>
    <source>
        <strain evidence="4">CBS 119687</strain>
    </source>
</reference>
<dbReference type="Proteomes" id="UP000799771">
    <property type="component" value="Unassembled WGS sequence"/>
</dbReference>
<dbReference type="InterPro" id="IPR050357">
    <property type="entry name" value="Arrestin_domain-protein"/>
</dbReference>
<feature type="domain" description="Arrestin-like N-terminal" evidence="3">
    <location>
        <begin position="26"/>
        <end position="117"/>
    </location>
</feature>
<dbReference type="AlphaFoldDB" id="A0A6A6A4K0"/>
<feature type="non-terminal residue" evidence="4">
    <location>
        <position position="165"/>
    </location>
</feature>
<evidence type="ECO:0000256" key="2">
    <source>
        <dbReference type="ARBA" id="ARBA00038766"/>
    </source>
</evidence>
<dbReference type="InterPro" id="IPR011021">
    <property type="entry name" value="Arrestin-like_N"/>
</dbReference>